<evidence type="ECO:0000313" key="2">
    <source>
        <dbReference type="EMBL" id="RDI55229.1"/>
    </source>
</evidence>
<dbReference type="InterPro" id="IPR008254">
    <property type="entry name" value="Flavodoxin/NO_synth"/>
</dbReference>
<feature type="domain" description="Flavodoxin-like" evidence="1">
    <location>
        <begin position="13"/>
        <end position="172"/>
    </location>
</feature>
<accession>A0A370HID5</accession>
<reference evidence="2 3" key="1">
    <citation type="submission" date="2018-07" db="EMBL/GenBank/DDBJ databases">
        <title>Genomic Encyclopedia of Type Strains, Phase IV (KMG-IV): sequencing the most valuable type-strain genomes for metagenomic binning, comparative biology and taxonomic classification.</title>
        <authorList>
            <person name="Goeker M."/>
        </authorList>
    </citation>
    <scope>NUCLEOTIDE SEQUENCE [LARGE SCALE GENOMIC DNA]</scope>
    <source>
        <strain evidence="2 3">DSM 44952</strain>
    </source>
</reference>
<dbReference type="OrthoDB" id="129384at2"/>
<comment type="caution">
    <text evidence="2">The sequence shown here is derived from an EMBL/GenBank/DDBJ whole genome shotgun (WGS) entry which is preliminary data.</text>
</comment>
<dbReference type="AlphaFoldDB" id="A0A370HID5"/>
<keyword evidence="3" id="KW-1185">Reference proteome</keyword>
<sequence length="194" mass="21534">MTTDSSDRTEHTVLVTYATARGSTAEIAESIGKRLRDNGSHVRVASVSEDLDPMLFEAVVLGSAIHNGAFLPEFTEYTERHRLALRLRPAWLFSVGMGPALRGPLGFPLRHYTPPAVAAVGRKMCALGYQPFAGVLRRPDDARTRIIVRLLGCRFGDLRDWQAIAVWADTITVWIDTRLPSTLFPARQESERSS</sequence>
<dbReference type="InterPro" id="IPR029039">
    <property type="entry name" value="Flavoprotein-like_sf"/>
</dbReference>
<evidence type="ECO:0000313" key="3">
    <source>
        <dbReference type="Proteomes" id="UP000255355"/>
    </source>
</evidence>
<gene>
    <name evidence="2" type="ORF">DFR68_10162</name>
</gene>
<proteinExistence type="predicted"/>
<protein>
    <submittedName>
        <fullName evidence="2">Menaquinone-dependent protoporphyrinogen oxidase</fullName>
    </submittedName>
</protein>
<dbReference type="Pfam" id="PF12724">
    <property type="entry name" value="Flavodoxin_5"/>
    <property type="match status" value="1"/>
</dbReference>
<dbReference type="Proteomes" id="UP000255355">
    <property type="component" value="Unassembled WGS sequence"/>
</dbReference>
<dbReference type="SUPFAM" id="SSF52218">
    <property type="entry name" value="Flavoproteins"/>
    <property type="match status" value="1"/>
</dbReference>
<dbReference type="EMBL" id="QQAZ01000001">
    <property type="protein sequence ID" value="RDI55229.1"/>
    <property type="molecule type" value="Genomic_DNA"/>
</dbReference>
<dbReference type="GO" id="GO:0010181">
    <property type="term" value="F:FMN binding"/>
    <property type="evidence" value="ECO:0007669"/>
    <property type="project" value="InterPro"/>
</dbReference>
<dbReference type="InterPro" id="IPR026816">
    <property type="entry name" value="Flavodoxin_dom"/>
</dbReference>
<dbReference type="PROSITE" id="PS50902">
    <property type="entry name" value="FLAVODOXIN_LIKE"/>
    <property type="match status" value="1"/>
</dbReference>
<dbReference type="STRING" id="1210089.GCA_001613165_02077"/>
<organism evidence="2 3">
    <name type="scientific">Nocardia mexicana</name>
    <dbReference type="NCBI Taxonomy" id="279262"/>
    <lineage>
        <taxon>Bacteria</taxon>
        <taxon>Bacillati</taxon>
        <taxon>Actinomycetota</taxon>
        <taxon>Actinomycetes</taxon>
        <taxon>Mycobacteriales</taxon>
        <taxon>Nocardiaceae</taxon>
        <taxon>Nocardia</taxon>
    </lineage>
</organism>
<evidence type="ECO:0000259" key="1">
    <source>
        <dbReference type="PROSITE" id="PS50902"/>
    </source>
</evidence>
<dbReference type="RefSeq" id="WP_068017182.1">
    <property type="nucleotide sequence ID" value="NZ_QQAZ01000001.1"/>
</dbReference>
<name>A0A370HID5_9NOCA</name>
<dbReference type="Gene3D" id="3.40.50.360">
    <property type="match status" value="1"/>
</dbReference>